<dbReference type="OrthoDB" id="5091382at2759"/>
<protein>
    <submittedName>
        <fullName evidence="2">Uncharacterized protein</fullName>
    </submittedName>
</protein>
<feature type="region of interest" description="Disordered" evidence="1">
    <location>
        <begin position="28"/>
        <end position="113"/>
    </location>
</feature>
<gene>
    <name evidence="2" type="ORF">F53441_4392</name>
</gene>
<dbReference type="Proteomes" id="UP000605986">
    <property type="component" value="Unassembled WGS sequence"/>
</dbReference>
<feature type="compositionally biased region" description="Polar residues" evidence="1">
    <location>
        <begin position="101"/>
        <end position="113"/>
    </location>
</feature>
<evidence type="ECO:0000313" key="3">
    <source>
        <dbReference type="Proteomes" id="UP000605986"/>
    </source>
</evidence>
<proteinExistence type="predicted"/>
<comment type="caution">
    <text evidence="2">The sequence shown here is derived from an EMBL/GenBank/DDBJ whole genome shotgun (WGS) entry which is preliminary data.</text>
</comment>
<evidence type="ECO:0000256" key="1">
    <source>
        <dbReference type="SAM" id="MobiDB-lite"/>
    </source>
</evidence>
<feature type="compositionally biased region" description="Polar residues" evidence="1">
    <location>
        <begin position="28"/>
        <end position="40"/>
    </location>
</feature>
<evidence type="ECO:0000313" key="2">
    <source>
        <dbReference type="EMBL" id="KAF4452837.1"/>
    </source>
</evidence>
<dbReference type="EMBL" id="JAADJG010000174">
    <property type="protein sequence ID" value="KAF4452837.1"/>
    <property type="molecule type" value="Genomic_DNA"/>
</dbReference>
<name>A0A8H4P9I0_9HYPO</name>
<organism evidence="2 3">
    <name type="scientific">Fusarium austroafricanum</name>
    <dbReference type="NCBI Taxonomy" id="2364996"/>
    <lineage>
        <taxon>Eukaryota</taxon>
        <taxon>Fungi</taxon>
        <taxon>Dikarya</taxon>
        <taxon>Ascomycota</taxon>
        <taxon>Pezizomycotina</taxon>
        <taxon>Sordariomycetes</taxon>
        <taxon>Hypocreomycetidae</taxon>
        <taxon>Hypocreales</taxon>
        <taxon>Nectriaceae</taxon>
        <taxon>Fusarium</taxon>
        <taxon>Fusarium concolor species complex</taxon>
    </lineage>
</organism>
<feature type="compositionally biased region" description="Basic residues" evidence="1">
    <location>
        <begin position="45"/>
        <end position="54"/>
    </location>
</feature>
<sequence length="260" mass="28792">MPQRPPRTEKYCANLVGDVFSLTCEQANRNPSIGSFQSTMAPRKMPPRKKRKITHAATAGDDDDDDRTIVVRPPDSDNNEDDSMEIDPTPAAVQPPDADNVGTNTGTSAPSVPNIQPALHGIALIPEIRLKVYNQMIRQESRDLGLGLDHHGRFLCPIDVTGLPPYLNNGLTKVSELRQEYLVEVFNSVVFVFTSSESMRLFSEFVRSHFNLDPAQAPRLYAKANIFHNDSFPQGVSLNRWGPGDFAHGQLEGAHPHVRA</sequence>
<dbReference type="AlphaFoldDB" id="A0A8H4P9I0"/>
<accession>A0A8H4P9I0</accession>
<keyword evidence="3" id="KW-1185">Reference proteome</keyword>
<reference evidence="2" key="1">
    <citation type="submission" date="2020-01" db="EMBL/GenBank/DDBJ databases">
        <title>Identification and distribution of gene clusters putatively required for synthesis of sphingolipid metabolism inhibitors in phylogenetically diverse species of the filamentous fungus Fusarium.</title>
        <authorList>
            <person name="Kim H.-S."/>
            <person name="Busman M."/>
            <person name="Brown D.W."/>
            <person name="Divon H."/>
            <person name="Uhlig S."/>
            <person name="Proctor R.H."/>
        </authorList>
    </citation>
    <scope>NUCLEOTIDE SEQUENCE</scope>
    <source>
        <strain evidence="2">NRRL 53441</strain>
    </source>
</reference>